<keyword evidence="8" id="KW-1185">Reference proteome</keyword>
<evidence type="ECO:0000256" key="5">
    <source>
        <dbReference type="ARBA" id="ARBA00023239"/>
    </source>
</evidence>
<accession>A0ABV6HCV9</accession>
<comment type="similarity">
    <text evidence="2 6">Belongs to the group II decarboxylase family.</text>
</comment>
<dbReference type="InterPro" id="IPR021115">
    <property type="entry name" value="Pyridoxal-P_BS"/>
</dbReference>
<dbReference type="NCBIfam" id="NF002748">
    <property type="entry name" value="PRK02769.1"/>
    <property type="match status" value="1"/>
</dbReference>
<dbReference type="EC" id="4.1.1.22" evidence="7"/>
<dbReference type="Proteomes" id="UP001589774">
    <property type="component" value="Unassembled WGS sequence"/>
</dbReference>
<dbReference type="SUPFAM" id="SSF53383">
    <property type="entry name" value="PLP-dependent transferases"/>
    <property type="match status" value="1"/>
</dbReference>
<dbReference type="GO" id="GO:0004398">
    <property type="term" value="F:histidine decarboxylase activity"/>
    <property type="evidence" value="ECO:0007669"/>
    <property type="project" value="UniProtKB-EC"/>
</dbReference>
<keyword evidence="5 6" id="KW-0456">Lyase</keyword>
<reference evidence="7 8" key="1">
    <citation type="submission" date="2024-09" db="EMBL/GenBank/DDBJ databases">
        <authorList>
            <person name="Sun Q."/>
            <person name="Mori K."/>
        </authorList>
    </citation>
    <scope>NUCLEOTIDE SEQUENCE [LARGE SCALE GENOMIC DNA]</scope>
    <source>
        <strain evidence="7 8">CCM 7765</strain>
    </source>
</reference>
<dbReference type="Pfam" id="PF00282">
    <property type="entry name" value="Pyridoxal_deC"/>
    <property type="match status" value="1"/>
</dbReference>
<dbReference type="InterPro" id="IPR015421">
    <property type="entry name" value="PyrdxlP-dep_Trfase_major"/>
</dbReference>
<gene>
    <name evidence="7" type="ORF">ACFFI0_00355</name>
</gene>
<proteinExistence type="inferred from homology"/>
<evidence type="ECO:0000256" key="6">
    <source>
        <dbReference type="RuleBase" id="RU000382"/>
    </source>
</evidence>
<evidence type="ECO:0000256" key="1">
    <source>
        <dbReference type="ARBA" id="ARBA00001933"/>
    </source>
</evidence>
<evidence type="ECO:0000256" key="3">
    <source>
        <dbReference type="ARBA" id="ARBA00022793"/>
    </source>
</evidence>
<evidence type="ECO:0000313" key="8">
    <source>
        <dbReference type="Proteomes" id="UP001589774"/>
    </source>
</evidence>
<comment type="caution">
    <text evidence="7">The sequence shown here is derived from an EMBL/GenBank/DDBJ whole genome shotgun (WGS) entry which is preliminary data.</text>
</comment>
<dbReference type="PANTHER" id="PTHR46101">
    <property type="match status" value="1"/>
</dbReference>
<evidence type="ECO:0000313" key="7">
    <source>
        <dbReference type="EMBL" id="MFC0316728.1"/>
    </source>
</evidence>
<dbReference type="PROSITE" id="PS00392">
    <property type="entry name" value="DDC_GAD_HDC_YDC"/>
    <property type="match status" value="1"/>
</dbReference>
<keyword evidence="4 6" id="KW-0663">Pyridoxal phosphate</keyword>
<comment type="cofactor">
    <cofactor evidence="1 6">
        <name>pyridoxal 5'-phosphate</name>
        <dbReference type="ChEBI" id="CHEBI:597326"/>
    </cofactor>
</comment>
<protein>
    <submittedName>
        <fullName evidence="7">Histidine decarboxylase</fullName>
        <ecNumber evidence="7">4.1.1.22</ecNumber>
    </submittedName>
</protein>
<dbReference type="InterPro" id="IPR015424">
    <property type="entry name" value="PyrdxlP-dep_Trfase"/>
</dbReference>
<dbReference type="InterPro" id="IPR002129">
    <property type="entry name" value="PyrdxlP-dep_de-COase"/>
</dbReference>
<dbReference type="InterPro" id="IPR051151">
    <property type="entry name" value="Group_II_Decarboxylase"/>
</dbReference>
<evidence type="ECO:0000256" key="4">
    <source>
        <dbReference type="ARBA" id="ARBA00022898"/>
    </source>
</evidence>
<dbReference type="RefSeq" id="WP_130858105.1">
    <property type="nucleotide sequence ID" value="NZ_JBHLWO010000001.1"/>
</dbReference>
<organism evidence="7 8">
    <name type="scientific">Olivibacter oleidegradans</name>
    <dbReference type="NCBI Taxonomy" id="760123"/>
    <lineage>
        <taxon>Bacteria</taxon>
        <taxon>Pseudomonadati</taxon>
        <taxon>Bacteroidota</taxon>
        <taxon>Sphingobacteriia</taxon>
        <taxon>Sphingobacteriales</taxon>
        <taxon>Sphingobacteriaceae</taxon>
        <taxon>Olivibacter</taxon>
    </lineage>
</organism>
<sequence>MGLQAIDQERLTNYMQRAEERAAYFLGYPIARDFDYSDLYPLLKLPLNNIGDPLVESTYDLNSRSLEQEVLAFFADLFRAPADNWWGYVTNGGSEGNLYGLYVARELYPNGIVYYSEATHYSVQKNIQLLNLRSIVIRTDERGEMDYSDLAQMLHMHRDQPAIIFANIGTTMTEAKDDLVEIKSRLRMAAIKNYYIHCDAALAGVYSALLNLKPGFDFGHGADSLAISGHKFIGSPIPCGLVLVKRNYKERIGKAIPYIGTVDTTITGSRNGHSPVFLWYAIKKLGREGLQRRATESLTMATYLESQLLDRGIQAWRNPSAITVVFPEPSKHLRQKWQLATENGCSHVVCMPGVEKTQLDEFLKDMQEDARVSGEMVESLSS</sequence>
<evidence type="ECO:0000256" key="2">
    <source>
        <dbReference type="ARBA" id="ARBA00009533"/>
    </source>
</evidence>
<dbReference type="PANTHER" id="PTHR46101:SF2">
    <property type="entry name" value="SERINE DECARBOXYLASE"/>
    <property type="match status" value="1"/>
</dbReference>
<dbReference type="Gene3D" id="3.40.640.10">
    <property type="entry name" value="Type I PLP-dependent aspartate aminotransferase-like (Major domain)"/>
    <property type="match status" value="1"/>
</dbReference>
<keyword evidence="3" id="KW-0210">Decarboxylase</keyword>
<dbReference type="EMBL" id="JBHLWO010000001">
    <property type="protein sequence ID" value="MFC0316728.1"/>
    <property type="molecule type" value="Genomic_DNA"/>
</dbReference>
<name>A0ABV6HCV9_9SPHI</name>